<organism evidence="2 3">
    <name type="scientific">Deinandra increscens subsp. villosa</name>
    <dbReference type="NCBI Taxonomy" id="3103831"/>
    <lineage>
        <taxon>Eukaryota</taxon>
        <taxon>Viridiplantae</taxon>
        <taxon>Streptophyta</taxon>
        <taxon>Embryophyta</taxon>
        <taxon>Tracheophyta</taxon>
        <taxon>Spermatophyta</taxon>
        <taxon>Magnoliopsida</taxon>
        <taxon>eudicotyledons</taxon>
        <taxon>Gunneridae</taxon>
        <taxon>Pentapetalae</taxon>
        <taxon>asterids</taxon>
        <taxon>campanulids</taxon>
        <taxon>Asterales</taxon>
        <taxon>Asteraceae</taxon>
        <taxon>Asteroideae</taxon>
        <taxon>Heliantheae alliance</taxon>
        <taxon>Madieae</taxon>
        <taxon>Madiinae</taxon>
        <taxon>Deinandra</taxon>
    </lineage>
</organism>
<dbReference type="AlphaFoldDB" id="A0AAP0DP04"/>
<feature type="region of interest" description="Disordered" evidence="1">
    <location>
        <begin position="152"/>
        <end position="171"/>
    </location>
</feature>
<comment type="caution">
    <text evidence="2">The sequence shown here is derived from an EMBL/GenBank/DDBJ whole genome shotgun (WGS) entry which is preliminary data.</text>
</comment>
<dbReference type="InterPro" id="IPR040378">
    <property type="entry name" value="BASL"/>
</dbReference>
<proteinExistence type="predicted"/>
<keyword evidence="3" id="KW-1185">Reference proteome</keyword>
<feature type="region of interest" description="Disordered" evidence="1">
    <location>
        <begin position="271"/>
        <end position="304"/>
    </location>
</feature>
<name>A0AAP0DP04_9ASTR</name>
<sequence length="400" mass="44377">MKESPERHINPFLSDVENDKVNLDDGKFQKSLEPSNVPSESFHKAKEVYIDKNVTECQLPEMVTCYEEMSGFNVVKDICVDEGLSHGEMIKCDKEHHELSCNSNGDKHDHMIDDRINHMVKDDLDTKLISAPLEDKLKLFVESNIANSKENFIPDNTMQNGQEKLDSGSSSLNNSIRILEPANNSDDEVGQQLSEVCNYVFPYTTKFANRDPFLINHNSSRPADEINGSKLTPLPVMIIILQICFIQAQLAGCEANEPSQTDRTIDNQSETMMEENTTSSADTVKPTTNSGPQEHPLSTESAPNHHDLALSSITVAPHGGGESSFSMAAPVSGLITYSGPITAFGSISHRSDGSNASVRSFAFPILQNEWNSSPVRMAKADPKQSRKHRGWWQGFICCRF</sequence>
<reference evidence="2 3" key="1">
    <citation type="submission" date="2024-04" db="EMBL/GenBank/DDBJ databases">
        <title>The reference genome of an endangered Asteraceae, Deinandra increscens subsp. villosa, native to the Central Coast of California.</title>
        <authorList>
            <person name="Guilliams M."/>
            <person name="Hasenstab-Lehman K."/>
            <person name="Meyer R."/>
            <person name="Mcevoy S."/>
        </authorList>
    </citation>
    <scope>NUCLEOTIDE SEQUENCE [LARGE SCALE GENOMIC DNA]</scope>
    <source>
        <tissue evidence="2">Leaf</tissue>
    </source>
</reference>
<evidence type="ECO:0000313" key="3">
    <source>
        <dbReference type="Proteomes" id="UP001408789"/>
    </source>
</evidence>
<dbReference type="GO" id="GO:0009786">
    <property type="term" value="P:regulation of asymmetric cell division"/>
    <property type="evidence" value="ECO:0007669"/>
    <property type="project" value="InterPro"/>
</dbReference>
<dbReference type="PANTHER" id="PTHR33914:SF2">
    <property type="entry name" value="OS02G0582100 PROTEIN"/>
    <property type="match status" value="1"/>
</dbReference>
<dbReference type="EMBL" id="JBCNJP010000008">
    <property type="protein sequence ID" value="KAK9074468.1"/>
    <property type="molecule type" value="Genomic_DNA"/>
</dbReference>
<accession>A0AAP0DP04</accession>
<protein>
    <submittedName>
        <fullName evidence="2">Uncharacterized protein</fullName>
    </submittedName>
</protein>
<evidence type="ECO:0000313" key="2">
    <source>
        <dbReference type="EMBL" id="KAK9074468.1"/>
    </source>
</evidence>
<dbReference type="PANTHER" id="PTHR33914">
    <property type="entry name" value="18S PRE-RIBOSOMAL ASSEMBLY PROTEIN GAR2-LIKE PROTEIN"/>
    <property type="match status" value="1"/>
</dbReference>
<feature type="compositionally biased region" description="Polar residues" evidence="1">
    <location>
        <begin position="271"/>
        <end position="302"/>
    </location>
</feature>
<gene>
    <name evidence="2" type="ORF">SSX86_007066</name>
</gene>
<evidence type="ECO:0000256" key="1">
    <source>
        <dbReference type="SAM" id="MobiDB-lite"/>
    </source>
</evidence>
<dbReference type="Proteomes" id="UP001408789">
    <property type="component" value="Unassembled WGS sequence"/>
</dbReference>